<gene>
    <name evidence="1" type="ORF">B0H15DRAFT_953316</name>
</gene>
<evidence type="ECO:0000313" key="1">
    <source>
        <dbReference type="EMBL" id="KAJ7080964.1"/>
    </source>
</evidence>
<protein>
    <submittedName>
        <fullName evidence="1">Uncharacterized protein</fullName>
    </submittedName>
</protein>
<dbReference type="Proteomes" id="UP001222325">
    <property type="component" value="Unassembled WGS sequence"/>
</dbReference>
<keyword evidence="2" id="KW-1185">Reference proteome</keyword>
<dbReference type="EMBL" id="JARJCN010000052">
    <property type="protein sequence ID" value="KAJ7080964.1"/>
    <property type="molecule type" value="Genomic_DNA"/>
</dbReference>
<name>A0AAD6TYR8_9AGAR</name>
<reference evidence="1" key="1">
    <citation type="submission" date="2023-03" db="EMBL/GenBank/DDBJ databases">
        <title>Massive genome expansion in bonnet fungi (Mycena s.s.) driven by repeated elements and novel gene families across ecological guilds.</title>
        <authorList>
            <consortium name="Lawrence Berkeley National Laboratory"/>
            <person name="Harder C.B."/>
            <person name="Miyauchi S."/>
            <person name="Viragh M."/>
            <person name="Kuo A."/>
            <person name="Thoen E."/>
            <person name="Andreopoulos B."/>
            <person name="Lu D."/>
            <person name="Skrede I."/>
            <person name="Drula E."/>
            <person name="Henrissat B."/>
            <person name="Morin E."/>
            <person name="Kohler A."/>
            <person name="Barry K."/>
            <person name="LaButti K."/>
            <person name="Morin E."/>
            <person name="Salamov A."/>
            <person name="Lipzen A."/>
            <person name="Mereny Z."/>
            <person name="Hegedus B."/>
            <person name="Baldrian P."/>
            <person name="Stursova M."/>
            <person name="Weitz H."/>
            <person name="Taylor A."/>
            <person name="Grigoriev I.V."/>
            <person name="Nagy L.G."/>
            <person name="Martin F."/>
            <person name="Kauserud H."/>
        </authorList>
    </citation>
    <scope>NUCLEOTIDE SEQUENCE</scope>
    <source>
        <strain evidence="1">CBHHK173m</strain>
    </source>
</reference>
<evidence type="ECO:0000313" key="2">
    <source>
        <dbReference type="Proteomes" id="UP001222325"/>
    </source>
</evidence>
<organism evidence="1 2">
    <name type="scientific">Mycena belliarum</name>
    <dbReference type="NCBI Taxonomy" id="1033014"/>
    <lineage>
        <taxon>Eukaryota</taxon>
        <taxon>Fungi</taxon>
        <taxon>Dikarya</taxon>
        <taxon>Basidiomycota</taxon>
        <taxon>Agaricomycotina</taxon>
        <taxon>Agaricomycetes</taxon>
        <taxon>Agaricomycetidae</taxon>
        <taxon>Agaricales</taxon>
        <taxon>Marasmiineae</taxon>
        <taxon>Mycenaceae</taxon>
        <taxon>Mycena</taxon>
    </lineage>
</organism>
<accession>A0AAD6TYR8</accession>
<sequence length="231" mass="25771">MEKFLVPYENSKVFSLSGFIPNSIDAFPPRSVIISKCNCIYNGEPHWEETGVSYVLCAGLPLGDPKAQEFVNVCLRDPTLMVLVRKGKDGRIIRSAERIWAERTRHANTRAGLRTAAWDPARTVYYQDSVLEEACPKSGELEAEAFEDCFQLVLVDGGSGSMADFVQRVSEIWLNEVYKVPDAMTLIADIAMPFVKSGELEVDYHGRRAPPTLVENLEEYVPAVGIRPDAQ</sequence>
<dbReference type="AlphaFoldDB" id="A0AAD6TYR8"/>
<comment type="caution">
    <text evidence="1">The sequence shown here is derived from an EMBL/GenBank/DDBJ whole genome shotgun (WGS) entry which is preliminary data.</text>
</comment>
<proteinExistence type="predicted"/>